<dbReference type="CDD" id="cd09107">
    <property type="entry name" value="PLDc_vPLD3_4_5_like_2"/>
    <property type="match status" value="1"/>
</dbReference>
<comment type="caution">
    <text evidence="3">The sequence shown here is derived from an EMBL/GenBank/DDBJ whole genome shotgun (WGS) entry which is preliminary data.</text>
</comment>
<dbReference type="CDD" id="cd09106">
    <property type="entry name" value="PLDc_vPLD3_4_5_like_1"/>
    <property type="match status" value="1"/>
</dbReference>
<dbReference type="InterPro" id="IPR025202">
    <property type="entry name" value="PLD-like_dom"/>
</dbReference>
<dbReference type="Proteomes" id="UP001415857">
    <property type="component" value="Unassembled WGS sequence"/>
</dbReference>
<evidence type="ECO:0000313" key="4">
    <source>
        <dbReference type="Proteomes" id="UP001415857"/>
    </source>
</evidence>
<keyword evidence="4" id="KW-1185">Reference proteome</keyword>
<feature type="chain" id="PRO_5042812725" description="PLD phosphodiesterase domain-containing protein" evidence="1">
    <location>
        <begin position="27"/>
        <end position="517"/>
    </location>
</feature>
<feature type="domain" description="PLD phosphodiesterase" evidence="2">
    <location>
        <begin position="444"/>
        <end position="470"/>
    </location>
</feature>
<dbReference type="SUPFAM" id="SSF56024">
    <property type="entry name" value="Phospholipase D/nuclease"/>
    <property type="match status" value="2"/>
</dbReference>
<evidence type="ECO:0000259" key="2">
    <source>
        <dbReference type="PROSITE" id="PS50035"/>
    </source>
</evidence>
<feature type="domain" description="PLD phosphodiesterase" evidence="2">
    <location>
        <begin position="164"/>
        <end position="191"/>
    </location>
</feature>
<dbReference type="AlphaFoldDB" id="A0AAP0WV24"/>
<dbReference type="EMBL" id="JBBPBK010000008">
    <property type="protein sequence ID" value="KAK9280522.1"/>
    <property type="molecule type" value="Genomic_DNA"/>
</dbReference>
<feature type="signal peptide" evidence="1">
    <location>
        <begin position="1"/>
        <end position="26"/>
    </location>
</feature>
<dbReference type="GO" id="GO:0003824">
    <property type="term" value="F:catalytic activity"/>
    <property type="evidence" value="ECO:0007669"/>
    <property type="project" value="InterPro"/>
</dbReference>
<dbReference type="InterPro" id="IPR050874">
    <property type="entry name" value="Diverse_PLD-related"/>
</dbReference>
<name>A0AAP0WV24_LIQFO</name>
<dbReference type="Pfam" id="PF13091">
    <property type="entry name" value="PLDc_2"/>
    <property type="match status" value="1"/>
</dbReference>
<dbReference type="SMART" id="SM00155">
    <property type="entry name" value="PLDc"/>
    <property type="match status" value="2"/>
</dbReference>
<organism evidence="3 4">
    <name type="scientific">Liquidambar formosana</name>
    <name type="common">Formosan gum</name>
    <dbReference type="NCBI Taxonomy" id="63359"/>
    <lineage>
        <taxon>Eukaryota</taxon>
        <taxon>Viridiplantae</taxon>
        <taxon>Streptophyta</taxon>
        <taxon>Embryophyta</taxon>
        <taxon>Tracheophyta</taxon>
        <taxon>Spermatophyta</taxon>
        <taxon>Magnoliopsida</taxon>
        <taxon>eudicotyledons</taxon>
        <taxon>Gunneridae</taxon>
        <taxon>Pentapetalae</taxon>
        <taxon>Saxifragales</taxon>
        <taxon>Altingiaceae</taxon>
        <taxon>Liquidambar</taxon>
    </lineage>
</organism>
<reference evidence="3 4" key="1">
    <citation type="journal article" date="2024" name="Plant J.">
        <title>Genome sequences and population genomics reveal climatic adaptation and genomic divergence between two closely related sweetgum species.</title>
        <authorList>
            <person name="Xu W.Q."/>
            <person name="Ren C.Q."/>
            <person name="Zhang X.Y."/>
            <person name="Comes H.P."/>
            <person name="Liu X.H."/>
            <person name="Li Y.G."/>
            <person name="Kettle C.J."/>
            <person name="Jalonen R."/>
            <person name="Gaisberger H."/>
            <person name="Ma Y.Z."/>
            <person name="Qiu Y.X."/>
        </authorList>
    </citation>
    <scope>NUCLEOTIDE SEQUENCE [LARGE SCALE GENOMIC DNA]</scope>
    <source>
        <strain evidence="3">Hangzhou</strain>
    </source>
</reference>
<keyword evidence="1" id="KW-0732">Signal</keyword>
<protein>
    <recommendedName>
        <fullName evidence="2">PLD phosphodiesterase domain-containing protein</fullName>
    </recommendedName>
</protein>
<dbReference type="PROSITE" id="PS50035">
    <property type="entry name" value="PLD"/>
    <property type="match status" value="2"/>
</dbReference>
<proteinExistence type="predicted"/>
<sequence>MKLARCAISLLLVSIINLCISTHVLSQSVSSEECKAWLVQSIPTDMPHLSRVPGVLSTADVFRWLAGNSSKRLDIIAQYWQLVAEPNDPRSGDYGYSKAKMKKFGAREGFGVYKALQNAADRNVHIRLLQHSGVYPDYTKEPSNLASGRPNVKSVTLLLSEWFGSGIVHAKVWISDRQDIYIGSANNDWKSLTQVKEVGIYLVGCPRIAKKVQVYYDNLWKLAFLNITEYTKTVWDQQWQVHRKVPCWSHFINSEARCRSPRPHYVEVDHVAGYPILSDPYMFRMPIQSPGYSYSTLEPHFSYLSFAPPELSFGKYQADEQAWVDTIKSAGAGATVRISTMDWLGQSQYMDQTVYWSSLSSAVSEVVFSKQAKVKILVAYWAHFISNTDQYLKSLLYSNLLCSSSKYNKCSGKIEIKYYMVPGFNLTGPAIQKGKSTGNIYPGYSRVNHGKYAVSDIRAHIGTSNLVWDYFYSTAGVSFGTYNPAIVSQLQEIFDADWNSPYTVPVEPLENGQAFSS</sequence>
<gene>
    <name evidence="3" type="ORF">L1049_014214</name>
</gene>
<evidence type="ECO:0000256" key="1">
    <source>
        <dbReference type="SAM" id="SignalP"/>
    </source>
</evidence>
<dbReference type="InterPro" id="IPR001736">
    <property type="entry name" value="PLipase_D/transphosphatidylase"/>
</dbReference>
<evidence type="ECO:0000313" key="3">
    <source>
        <dbReference type="EMBL" id="KAK9280522.1"/>
    </source>
</evidence>
<dbReference type="PANTHER" id="PTHR10185:SF17">
    <property type="entry name" value="GM01519P-RELATED"/>
    <property type="match status" value="1"/>
</dbReference>
<dbReference type="PANTHER" id="PTHR10185">
    <property type="entry name" value="PHOSPHOLIPASE D - RELATED"/>
    <property type="match status" value="1"/>
</dbReference>
<dbReference type="Gene3D" id="3.30.870.10">
    <property type="entry name" value="Endonuclease Chain A"/>
    <property type="match status" value="2"/>
</dbReference>
<accession>A0AAP0WV24</accession>